<proteinExistence type="predicted"/>
<reference evidence="1" key="2">
    <citation type="submission" date="2020-05" db="UniProtKB">
        <authorList>
            <consortium name="EnsemblMetazoa"/>
        </authorList>
    </citation>
    <scope>IDENTIFICATION</scope>
    <source>
        <strain evidence="1">IAEA</strain>
    </source>
</reference>
<protein>
    <submittedName>
        <fullName evidence="1">Uncharacterized protein</fullName>
    </submittedName>
</protein>
<dbReference type="Proteomes" id="UP000092460">
    <property type="component" value="Unassembled WGS sequence"/>
</dbReference>
<dbReference type="AlphaFoldDB" id="A0A1B0AMH4"/>
<keyword evidence="2" id="KW-1185">Reference proteome</keyword>
<evidence type="ECO:0000313" key="1">
    <source>
        <dbReference type="EnsemblMetazoa" id="GPPI001815-PA"/>
    </source>
</evidence>
<sequence length="76" mass="8030">MVSLVGDKYRSTALSATTSTTAFNGISILWVHMQFGPQSAGLLSPLQNCSGLISLYCDVNGAGADKYEISSIKEIT</sequence>
<accession>A0A1B0AMH4</accession>
<name>A0A1B0AMH4_9MUSC</name>
<dbReference type="VEuPathDB" id="VectorBase:GPPI001815"/>
<dbReference type="EnsemblMetazoa" id="GPPI001815-RA">
    <property type="protein sequence ID" value="GPPI001815-PA"/>
    <property type="gene ID" value="GPPI001815"/>
</dbReference>
<dbReference type="EMBL" id="JXJN01000435">
    <property type="status" value="NOT_ANNOTATED_CDS"/>
    <property type="molecule type" value="Genomic_DNA"/>
</dbReference>
<organism evidence="1 2">
    <name type="scientific">Glossina palpalis gambiensis</name>
    <dbReference type="NCBI Taxonomy" id="67801"/>
    <lineage>
        <taxon>Eukaryota</taxon>
        <taxon>Metazoa</taxon>
        <taxon>Ecdysozoa</taxon>
        <taxon>Arthropoda</taxon>
        <taxon>Hexapoda</taxon>
        <taxon>Insecta</taxon>
        <taxon>Pterygota</taxon>
        <taxon>Neoptera</taxon>
        <taxon>Endopterygota</taxon>
        <taxon>Diptera</taxon>
        <taxon>Brachycera</taxon>
        <taxon>Muscomorpha</taxon>
        <taxon>Hippoboscoidea</taxon>
        <taxon>Glossinidae</taxon>
        <taxon>Glossina</taxon>
    </lineage>
</organism>
<reference evidence="2" key="1">
    <citation type="submission" date="2015-01" db="EMBL/GenBank/DDBJ databases">
        <authorList>
            <person name="Aksoy S."/>
            <person name="Warren W."/>
            <person name="Wilson R.K."/>
        </authorList>
    </citation>
    <scope>NUCLEOTIDE SEQUENCE [LARGE SCALE GENOMIC DNA]</scope>
    <source>
        <strain evidence="2">IAEA</strain>
    </source>
</reference>
<evidence type="ECO:0000313" key="2">
    <source>
        <dbReference type="Proteomes" id="UP000092460"/>
    </source>
</evidence>